<proteinExistence type="predicted"/>
<dbReference type="AlphaFoldDB" id="A0A8T2UB40"/>
<dbReference type="EMBL" id="CM035413">
    <property type="protein sequence ID" value="KAH7431106.1"/>
    <property type="molecule type" value="Genomic_DNA"/>
</dbReference>
<evidence type="ECO:0000313" key="1">
    <source>
        <dbReference type="EMBL" id="KAH7431106.1"/>
    </source>
</evidence>
<dbReference type="Proteomes" id="UP000825935">
    <property type="component" value="Chromosome 8"/>
</dbReference>
<accession>A0A8T2UB40</accession>
<gene>
    <name evidence="1" type="ORF">KP509_08G029800</name>
</gene>
<protein>
    <submittedName>
        <fullName evidence="1">Uncharacterized protein</fullName>
    </submittedName>
</protein>
<sequence>MAEKHLILFIRHTKKRQTDELNNDHDDGAYVRDIPLTSVTFSFILHTDVTDRKKLERGDASENRGSARTCMDARDNNENIVTVSLKSVFGNVHGFFVVFSVYCLEPSSTVESWQQLFWRNAPHDSNVIFASSNSSHHHGLIGLKVGSRIELQSSAHRHHGSTRKPFHAQAYGLVKFFVPFICKYHDQFCFVSLAASSRHSYTRRHPYVSLNDMKTRISGKNHLVQYLVKY</sequence>
<comment type="caution">
    <text evidence="1">The sequence shown here is derived from an EMBL/GenBank/DDBJ whole genome shotgun (WGS) entry which is preliminary data.</text>
</comment>
<name>A0A8T2UB40_CERRI</name>
<organism evidence="1 2">
    <name type="scientific">Ceratopteris richardii</name>
    <name type="common">Triangle waterfern</name>
    <dbReference type="NCBI Taxonomy" id="49495"/>
    <lineage>
        <taxon>Eukaryota</taxon>
        <taxon>Viridiplantae</taxon>
        <taxon>Streptophyta</taxon>
        <taxon>Embryophyta</taxon>
        <taxon>Tracheophyta</taxon>
        <taxon>Polypodiopsida</taxon>
        <taxon>Polypodiidae</taxon>
        <taxon>Polypodiales</taxon>
        <taxon>Pteridineae</taxon>
        <taxon>Pteridaceae</taxon>
        <taxon>Parkerioideae</taxon>
        <taxon>Ceratopteris</taxon>
    </lineage>
</organism>
<reference evidence="1" key="1">
    <citation type="submission" date="2021-08" db="EMBL/GenBank/DDBJ databases">
        <title>WGS assembly of Ceratopteris richardii.</title>
        <authorList>
            <person name="Marchant D.B."/>
            <person name="Chen G."/>
            <person name="Jenkins J."/>
            <person name="Shu S."/>
            <person name="Leebens-Mack J."/>
            <person name="Grimwood J."/>
            <person name="Schmutz J."/>
            <person name="Soltis P."/>
            <person name="Soltis D."/>
            <person name="Chen Z.-H."/>
        </authorList>
    </citation>
    <scope>NUCLEOTIDE SEQUENCE</scope>
    <source>
        <strain evidence="1">Whitten #5841</strain>
        <tissue evidence="1">Leaf</tissue>
    </source>
</reference>
<evidence type="ECO:0000313" key="2">
    <source>
        <dbReference type="Proteomes" id="UP000825935"/>
    </source>
</evidence>
<keyword evidence="2" id="KW-1185">Reference proteome</keyword>